<dbReference type="WBParaSite" id="SCUD_0001252801-mRNA-1">
    <property type="protein sequence ID" value="SCUD_0001252801-mRNA-1"/>
    <property type="gene ID" value="SCUD_0001252801"/>
</dbReference>
<organism evidence="3">
    <name type="scientific">Schistosoma curassoni</name>
    <dbReference type="NCBI Taxonomy" id="6186"/>
    <lineage>
        <taxon>Eukaryota</taxon>
        <taxon>Metazoa</taxon>
        <taxon>Spiralia</taxon>
        <taxon>Lophotrochozoa</taxon>
        <taxon>Platyhelminthes</taxon>
        <taxon>Trematoda</taxon>
        <taxon>Digenea</taxon>
        <taxon>Strigeidida</taxon>
        <taxon>Schistosomatoidea</taxon>
        <taxon>Schistosomatidae</taxon>
        <taxon>Schistosoma</taxon>
    </lineage>
</organism>
<reference evidence="1 2" key="2">
    <citation type="submission" date="2018-11" db="EMBL/GenBank/DDBJ databases">
        <authorList>
            <consortium name="Pathogen Informatics"/>
        </authorList>
    </citation>
    <scope>NUCLEOTIDE SEQUENCE [LARGE SCALE GENOMIC DNA]</scope>
    <source>
        <strain evidence="1">Dakar</strain>
        <strain evidence="2">Dakar, Senegal</strain>
    </source>
</reference>
<evidence type="ECO:0000313" key="1">
    <source>
        <dbReference type="EMBL" id="VDP49114.1"/>
    </source>
</evidence>
<dbReference type="EMBL" id="UZAK01035181">
    <property type="protein sequence ID" value="VDP49114.1"/>
    <property type="molecule type" value="Genomic_DNA"/>
</dbReference>
<dbReference type="Proteomes" id="UP000279833">
    <property type="component" value="Unassembled WGS sequence"/>
</dbReference>
<protein>
    <submittedName>
        <fullName evidence="3">VHS domain-containing protein</fullName>
    </submittedName>
</protein>
<proteinExistence type="predicted"/>
<evidence type="ECO:0000313" key="2">
    <source>
        <dbReference type="Proteomes" id="UP000279833"/>
    </source>
</evidence>
<sequence>MAYIMFRRHRPSDTSAVKSRKKFLSEKESTHKIKHLKILIDTLPDDELQPFFVENSSLIFLVFSDCFFSLEWDVKLKVEVIEDLLYEKNALNIRKRGIRLFLIWYQILGLNATSVCHRLFYNLVPEFGSLIAEYQKREKCDQLKHNHLQARKFSTDTRGQVMQESRSSNVVAPRERVALLTAAALGEDESVNVLISPPKFDNFVV</sequence>
<dbReference type="STRING" id="6186.A0A183KBY7"/>
<gene>
    <name evidence="1" type="ORF">SCUD_LOCUS12525</name>
</gene>
<dbReference type="AlphaFoldDB" id="A0A183KBY7"/>
<accession>A0A183KBY7</accession>
<keyword evidence="2" id="KW-1185">Reference proteome</keyword>
<reference evidence="3" key="1">
    <citation type="submission" date="2016-06" db="UniProtKB">
        <authorList>
            <consortium name="WormBaseParasite"/>
        </authorList>
    </citation>
    <scope>IDENTIFICATION</scope>
</reference>
<evidence type="ECO:0000313" key="3">
    <source>
        <dbReference type="WBParaSite" id="SCUD_0001252801-mRNA-1"/>
    </source>
</evidence>
<name>A0A183KBY7_9TREM</name>